<feature type="coiled-coil region" evidence="1">
    <location>
        <begin position="43"/>
        <end position="77"/>
    </location>
</feature>
<dbReference type="Proteomes" id="UP000233350">
    <property type="component" value="Unassembled WGS sequence"/>
</dbReference>
<keyword evidence="2" id="KW-0472">Membrane</keyword>
<keyword evidence="1" id="KW-0175">Coiled coil</keyword>
<dbReference type="EMBL" id="MBPK01000012">
    <property type="protein sequence ID" value="PKT81776.1"/>
    <property type="molecule type" value="Genomic_DNA"/>
</dbReference>
<keyword evidence="4" id="KW-1185">Reference proteome</keyword>
<accession>A0A2N3PK34</accession>
<feature type="transmembrane region" description="Helical" evidence="2">
    <location>
        <begin position="16"/>
        <end position="36"/>
    </location>
</feature>
<organism evidence="3 4">
    <name type="scientific">Helicobacter winghamensis</name>
    <dbReference type="NCBI Taxonomy" id="157268"/>
    <lineage>
        <taxon>Bacteria</taxon>
        <taxon>Pseudomonadati</taxon>
        <taxon>Campylobacterota</taxon>
        <taxon>Epsilonproteobacteria</taxon>
        <taxon>Campylobacterales</taxon>
        <taxon>Helicobacteraceae</taxon>
        <taxon>Helicobacter</taxon>
    </lineage>
</organism>
<sequence>MPLSLFFSVLKGAPPLALWGVILVLFLGLISLGAMYKNALKENANLEVQRQLSAQNVQTLENALKAQNAKIEALRVDNTKVQVAQSEVEKLYLQAKTSGVQNASKEARLNAQELAQKHNGDCQAQLEAINGIAEVFFRE</sequence>
<keyword evidence="2" id="KW-0812">Transmembrane</keyword>
<gene>
    <name evidence="3" type="ORF">BCM31_02740</name>
</gene>
<evidence type="ECO:0000256" key="2">
    <source>
        <dbReference type="SAM" id="Phobius"/>
    </source>
</evidence>
<evidence type="ECO:0000313" key="4">
    <source>
        <dbReference type="Proteomes" id="UP000233350"/>
    </source>
</evidence>
<reference evidence="3 4" key="1">
    <citation type="submission" date="2016-07" db="EMBL/GenBank/DDBJ databases">
        <title>Detection of Helicobacter winghamensis from caecal content of red fox (Vulpes vulpes).</title>
        <authorList>
            <person name="Zanoni R.G."/>
            <person name="Florio D."/>
            <person name="Caffara M."/>
            <person name="Renzi M."/>
            <person name="Parisi A."/>
            <person name="Pasquali F."/>
            <person name="Manfreda G."/>
        </authorList>
    </citation>
    <scope>NUCLEOTIDE SEQUENCE [LARGE SCALE GENOMIC DNA]</scope>
    <source>
        <strain evidence="3 4">295_13</strain>
    </source>
</reference>
<evidence type="ECO:0000313" key="3">
    <source>
        <dbReference type="EMBL" id="PKT81776.1"/>
    </source>
</evidence>
<proteinExistence type="predicted"/>
<protein>
    <submittedName>
        <fullName evidence="3">Uncharacterized protein</fullName>
    </submittedName>
</protein>
<name>A0A2N3PK34_9HELI</name>
<comment type="caution">
    <text evidence="3">The sequence shown here is derived from an EMBL/GenBank/DDBJ whole genome shotgun (WGS) entry which is preliminary data.</text>
</comment>
<dbReference type="RefSeq" id="WP_101313030.1">
    <property type="nucleotide sequence ID" value="NZ_CP063529.1"/>
</dbReference>
<evidence type="ECO:0000256" key="1">
    <source>
        <dbReference type="SAM" id="Coils"/>
    </source>
</evidence>
<keyword evidence="2" id="KW-1133">Transmembrane helix</keyword>
<dbReference type="AlphaFoldDB" id="A0A2N3PK34"/>